<dbReference type="GO" id="GO:0016758">
    <property type="term" value="F:hexosyltransferase activity"/>
    <property type="evidence" value="ECO:0007669"/>
    <property type="project" value="TreeGrafter"/>
</dbReference>
<dbReference type="Proteomes" id="UP000004221">
    <property type="component" value="Unassembled WGS sequence"/>
</dbReference>
<evidence type="ECO:0000313" key="3">
    <source>
        <dbReference type="EMBL" id="CCF83168.1"/>
    </source>
</evidence>
<dbReference type="SUPFAM" id="SSF53756">
    <property type="entry name" value="UDP-Glycosyltransferase/glycogen phosphorylase"/>
    <property type="match status" value="1"/>
</dbReference>
<comment type="caution">
    <text evidence="3">The sequence shown here is derived from an EMBL/GenBank/DDBJ whole genome shotgun (WGS) entry which is preliminary data.</text>
</comment>
<dbReference type="RefSeq" id="WP_008476046.1">
    <property type="nucleotide sequence ID" value="NZ_CAGS01000111.1"/>
</dbReference>
<dbReference type="PANTHER" id="PTHR45947">
    <property type="entry name" value="SULFOQUINOVOSYL TRANSFERASE SQD2"/>
    <property type="match status" value="1"/>
</dbReference>
<name>I4EEQ6_9BACT</name>
<feature type="domain" description="Glycosyltransferase subfamily 4-like N-terminal" evidence="2">
    <location>
        <begin position="16"/>
        <end position="172"/>
    </location>
</feature>
<evidence type="ECO:0000259" key="1">
    <source>
        <dbReference type="Pfam" id="PF00534"/>
    </source>
</evidence>
<dbReference type="InterPro" id="IPR001296">
    <property type="entry name" value="Glyco_trans_1"/>
</dbReference>
<protein>
    <submittedName>
        <fullName evidence="3">Glycosyltransferase (Modular protein)</fullName>
    </submittedName>
</protein>
<dbReference type="CDD" id="cd03801">
    <property type="entry name" value="GT4_PimA-like"/>
    <property type="match status" value="1"/>
</dbReference>
<reference evidence="3 4" key="1">
    <citation type="journal article" date="2012" name="ISME J.">
        <title>Nitrification expanded: discovery, physiology and genomics of a nitrite-oxidizing bacterium from the phylum Chloroflexi.</title>
        <authorList>
            <person name="Sorokin D.Y."/>
            <person name="Lucker S."/>
            <person name="Vejmelkova D."/>
            <person name="Kostrikina N.A."/>
            <person name="Kleerebezem R."/>
            <person name="Rijpstra W.I."/>
            <person name="Damste J.S."/>
            <person name="Le Paslier D."/>
            <person name="Muyzer G."/>
            <person name="Wagner M."/>
            <person name="van Loosdrecht M.C."/>
            <person name="Daims H."/>
        </authorList>
    </citation>
    <scope>NUCLEOTIDE SEQUENCE [LARGE SCALE GENOMIC DNA]</scope>
    <source>
        <strain evidence="4">none</strain>
    </source>
</reference>
<feature type="domain" description="Glycosyl transferase family 1" evidence="1">
    <location>
        <begin position="183"/>
        <end position="348"/>
    </location>
</feature>
<keyword evidence="4" id="KW-1185">Reference proteome</keyword>
<dbReference type="OrthoDB" id="9795068at2"/>
<evidence type="ECO:0000313" key="4">
    <source>
        <dbReference type="Proteomes" id="UP000004221"/>
    </source>
</evidence>
<dbReference type="Pfam" id="PF00534">
    <property type="entry name" value="Glycos_transf_1"/>
    <property type="match status" value="1"/>
</dbReference>
<dbReference type="InterPro" id="IPR050194">
    <property type="entry name" value="Glycosyltransferase_grp1"/>
</dbReference>
<dbReference type="EMBL" id="CAGS01000111">
    <property type="protein sequence ID" value="CCF83168.1"/>
    <property type="molecule type" value="Genomic_DNA"/>
</dbReference>
<accession>I4EEQ6</accession>
<organism evidence="3 4">
    <name type="scientific">Nitrolancea hollandica Lb</name>
    <dbReference type="NCBI Taxonomy" id="1129897"/>
    <lineage>
        <taxon>Bacteria</taxon>
        <taxon>Pseudomonadati</taxon>
        <taxon>Thermomicrobiota</taxon>
        <taxon>Thermomicrobia</taxon>
        <taxon>Sphaerobacterales</taxon>
        <taxon>Sphaerobacterineae</taxon>
        <taxon>Sphaerobacteraceae</taxon>
        <taxon>Nitrolancea</taxon>
    </lineage>
</organism>
<gene>
    <name evidence="3" type="ORF">NITHO_1990002</name>
</gene>
<dbReference type="AlphaFoldDB" id="I4EEQ6"/>
<sequence length="557" mass="60097">MRIAHVTATFPPYYAGTGNVCYHNARVLAARGHDVHVFTADWPGEPDDPPGVTVHRLKPVVRVGNAPVLPQLLRLGNFDLVHLHYPFYSGAEFVALSGTPYVVTYHQDVQLAGWLGRATSFHGRTIGKRLLKRAARLCPTSLDYLHHSAIADLAPSLGDRVVELPNGVDLERFRPGPLDLDTRRRWGFPEDAVIVLLVGGMDRAHYFKGVPTLLQALTQVPDASAILVGDGDLRPRFERQAQALGLSDRVRFTGRVGTDELPRLYRAADVLVLPSQTPGEAFGMVLLEAMASGRLVIATDLPGVRSVVAHGRDGFLVRPGNARELAATIAPVVGMTVEERLALGAAGRAKVEARYDWERIGDRLEAIYAAALGEKALPAIPATAWLPVDLRAALELIAVRGGGLHGSIRARVIGEPRLVTELGGYAPVTDDPNQLIALGTAARDLRAVISAARPERVLTLVEGPLGGLLRPARASSATLPVDLSNETWQGLGYVKVMSRGVQGLGSIGWAAGERLLKRLNRPDLADRCRAAMLRTLATSRIPGSPATIKIHEYRRVA</sequence>
<dbReference type="Pfam" id="PF13439">
    <property type="entry name" value="Glyco_transf_4"/>
    <property type="match status" value="1"/>
</dbReference>
<dbReference type="Gene3D" id="3.40.50.2000">
    <property type="entry name" value="Glycogen Phosphorylase B"/>
    <property type="match status" value="2"/>
</dbReference>
<dbReference type="InterPro" id="IPR028098">
    <property type="entry name" value="Glyco_trans_4-like_N"/>
</dbReference>
<evidence type="ECO:0000259" key="2">
    <source>
        <dbReference type="Pfam" id="PF13439"/>
    </source>
</evidence>
<dbReference type="PANTHER" id="PTHR45947:SF3">
    <property type="entry name" value="SULFOQUINOVOSYL TRANSFERASE SQD2"/>
    <property type="match status" value="1"/>
</dbReference>
<keyword evidence="3" id="KW-0808">Transferase</keyword>
<proteinExistence type="predicted"/>